<dbReference type="GO" id="GO:0046872">
    <property type="term" value="F:metal ion binding"/>
    <property type="evidence" value="ECO:0007669"/>
    <property type="project" value="UniProtKB-KW"/>
</dbReference>
<dbReference type="SMR" id="A0A3G2BZ47"/>
<keyword evidence="4 6" id="KW-0560">Oxidoreductase</keyword>
<dbReference type="GO" id="GO:0045431">
    <property type="term" value="F:flavonol synthase activity"/>
    <property type="evidence" value="ECO:0007669"/>
    <property type="project" value="UniProtKB-EC"/>
</dbReference>
<dbReference type="EC" id="1.14.20.6" evidence="6"/>
<dbReference type="Pfam" id="PF14226">
    <property type="entry name" value="DIOX_N"/>
    <property type="match status" value="1"/>
</dbReference>
<dbReference type="PROSITE" id="PS51471">
    <property type="entry name" value="FE2OG_OXY"/>
    <property type="match status" value="1"/>
</dbReference>
<dbReference type="InterPro" id="IPR050295">
    <property type="entry name" value="Plant_2OG-oxidoreductases"/>
</dbReference>
<proteinExistence type="inferred from homology"/>
<keyword evidence="3 4" id="KW-0408">Iron</keyword>
<evidence type="ECO:0000259" key="5">
    <source>
        <dbReference type="PROSITE" id="PS51471"/>
    </source>
</evidence>
<keyword evidence="2 4" id="KW-0479">Metal-binding</keyword>
<evidence type="ECO:0000256" key="1">
    <source>
        <dbReference type="ARBA" id="ARBA00008056"/>
    </source>
</evidence>
<dbReference type="Pfam" id="PF03171">
    <property type="entry name" value="2OG-FeII_Oxy"/>
    <property type="match status" value="1"/>
</dbReference>
<dbReference type="InterPro" id="IPR026992">
    <property type="entry name" value="DIOX_N"/>
</dbReference>
<dbReference type="AlphaFoldDB" id="A0A3G2BZ47"/>
<dbReference type="InterPro" id="IPR005123">
    <property type="entry name" value="Oxoglu/Fe-dep_dioxygenase_dom"/>
</dbReference>
<evidence type="ECO:0000313" key="6">
    <source>
        <dbReference type="EMBL" id="AYM45134.1"/>
    </source>
</evidence>
<evidence type="ECO:0000256" key="3">
    <source>
        <dbReference type="ARBA" id="ARBA00023004"/>
    </source>
</evidence>
<evidence type="ECO:0000256" key="2">
    <source>
        <dbReference type="ARBA" id="ARBA00022723"/>
    </source>
</evidence>
<dbReference type="EMBL" id="MG735360">
    <property type="protein sequence ID" value="AYM45134.1"/>
    <property type="molecule type" value="Genomic_DNA"/>
</dbReference>
<comment type="similarity">
    <text evidence="1 4">Belongs to the iron/ascorbate-dependent oxidoreductase family.</text>
</comment>
<name>A0A3G2BZ47_FAGTA</name>
<dbReference type="SUPFAM" id="SSF51197">
    <property type="entry name" value="Clavaminate synthase-like"/>
    <property type="match status" value="1"/>
</dbReference>
<sequence length="341" mass="39182">MVNFRWAKDATAPSLSSKYIISDDKRPRLSEVVHSDSIPIIDMNKELNDVVQQVAQASQEYGFFQIINHGVSDNLYKKAMEVVTEFFHLPPEEKARFSEGLVKGMKVFGYYLKEQTGDPEMHMWSEIVSHLWHPSDPTFTRPLPQNPPQYREVMEAYSKEIEELFTRILGLLSLGLGLEETVLKKSIGESPTRRLQVNYYPPCPNPELTLGLAVHTDYQALTIVQPSDHVPGFQVLKDGKWIAVDPIPNSYVINIGDIIQIMSNGKYKSVYHRAVTNKDETRVSMGFFYGPNDNGVVRPLKEMIDDGKPPLYREFLFKEYVEEFGRRKGKEKRLLEFFEAN</sequence>
<evidence type="ECO:0000256" key="4">
    <source>
        <dbReference type="RuleBase" id="RU003682"/>
    </source>
</evidence>
<feature type="domain" description="Fe2OG dioxygenase" evidence="5">
    <location>
        <begin position="190"/>
        <end position="291"/>
    </location>
</feature>
<organism evidence="6">
    <name type="scientific">Fagopyrum tataricum</name>
    <name type="common">Tartarian buckwheat</name>
    <name type="synonym">Polygonum tataricum</name>
    <dbReference type="NCBI Taxonomy" id="62330"/>
    <lineage>
        <taxon>Eukaryota</taxon>
        <taxon>Viridiplantae</taxon>
        <taxon>Streptophyta</taxon>
        <taxon>Embryophyta</taxon>
        <taxon>Tracheophyta</taxon>
        <taxon>Spermatophyta</taxon>
        <taxon>Magnoliopsida</taxon>
        <taxon>eudicotyledons</taxon>
        <taxon>Gunneridae</taxon>
        <taxon>Pentapetalae</taxon>
        <taxon>Caryophyllales</taxon>
        <taxon>Polygonaceae</taxon>
        <taxon>Polygonoideae</taxon>
        <taxon>Fagopyreae</taxon>
        <taxon>Fagopyrum</taxon>
    </lineage>
</organism>
<dbReference type="Gene3D" id="2.60.120.330">
    <property type="entry name" value="B-lactam Antibiotic, Isopenicillin N Synthase, Chain"/>
    <property type="match status" value="1"/>
</dbReference>
<reference evidence="6" key="1">
    <citation type="submission" date="2017-12" db="EMBL/GenBank/DDBJ databases">
        <authorList>
            <person name="Qingqing L."/>
        </authorList>
    </citation>
    <scope>NUCLEOTIDE SEQUENCE</scope>
</reference>
<dbReference type="InterPro" id="IPR027443">
    <property type="entry name" value="IPNS-like_sf"/>
</dbReference>
<dbReference type="PANTHER" id="PTHR47991">
    <property type="entry name" value="OXOGLUTARATE/IRON-DEPENDENT DIOXYGENASE"/>
    <property type="match status" value="1"/>
</dbReference>
<protein>
    <submittedName>
        <fullName evidence="6">Flavonol synthase</fullName>
        <ecNumber evidence="6">1.14.20.6</ecNumber>
    </submittedName>
</protein>
<dbReference type="InterPro" id="IPR044861">
    <property type="entry name" value="IPNS-like_FE2OG_OXY"/>
</dbReference>
<accession>A0A3G2BZ47</accession>